<evidence type="ECO:0000256" key="3">
    <source>
        <dbReference type="ARBA" id="ARBA00022801"/>
    </source>
</evidence>
<feature type="binding site" evidence="7">
    <location>
        <position position="238"/>
    </location>
    <ligand>
        <name>Zn(2+)</name>
        <dbReference type="ChEBI" id="CHEBI:29105"/>
    </ligand>
</feature>
<keyword evidence="6 7" id="KW-0408">Iron</keyword>
<keyword evidence="3 7" id="KW-0378">Hydrolase</keyword>
<feature type="binding site" evidence="7">
    <location>
        <position position="238"/>
    </location>
    <ligand>
        <name>Fe(3+)</name>
        <dbReference type="ChEBI" id="CHEBI:29034"/>
    </ligand>
</feature>
<keyword evidence="7" id="KW-0963">Cytoplasm</keyword>
<comment type="catalytic activity">
    <reaction evidence="7">
        <text>4-imidazolone-5-propanoate + H2O = N-formimidoyl-L-glutamate</text>
        <dbReference type="Rhea" id="RHEA:23660"/>
        <dbReference type="ChEBI" id="CHEBI:15377"/>
        <dbReference type="ChEBI" id="CHEBI:58928"/>
        <dbReference type="ChEBI" id="CHEBI:77893"/>
        <dbReference type="EC" id="3.5.2.7"/>
    </reaction>
</comment>
<dbReference type="AlphaFoldDB" id="F0IZC8"/>
<comment type="subcellular location">
    <subcellularLocation>
        <location evidence="7">Cytoplasm</location>
    </subcellularLocation>
</comment>
<dbReference type="GO" id="GO:0019556">
    <property type="term" value="P:L-histidine catabolic process to glutamate and formamide"/>
    <property type="evidence" value="ECO:0007669"/>
    <property type="project" value="UniProtKB-UniRule"/>
</dbReference>
<evidence type="ECO:0000256" key="2">
    <source>
        <dbReference type="ARBA" id="ARBA00022723"/>
    </source>
</evidence>
<feature type="binding site" evidence="7">
    <location>
        <position position="142"/>
    </location>
    <ligand>
        <name>4-imidazolone-5-propanoate</name>
        <dbReference type="ChEBI" id="CHEBI:77893"/>
    </ligand>
</feature>
<feature type="binding site" evidence="7">
    <location>
        <position position="313"/>
    </location>
    <ligand>
        <name>Zn(2+)</name>
        <dbReference type="ChEBI" id="CHEBI:29105"/>
    </ligand>
</feature>
<evidence type="ECO:0000256" key="6">
    <source>
        <dbReference type="ARBA" id="ARBA00023004"/>
    </source>
</evidence>
<dbReference type="UniPathway" id="UPA00379">
    <property type="reaction ID" value="UER00551"/>
</dbReference>
<feature type="binding site" evidence="7">
    <location>
        <position position="72"/>
    </location>
    <ligand>
        <name>Fe(3+)</name>
        <dbReference type="ChEBI" id="CHEBI:29034"/>
    </ligand>
</feature>
<name>F0IZC8_ACIMA</name>
<feature type="binding site" evidence="7">
    <location>
        <position position="72"/>
    </location>
    <ligand>
        <name>Zn(2+)</name>
        <dbReference type="ChEBI" id="CHEBI:29105"/>
    </ligand>
</feature>
<feature type="binding site" evidence="7">
    <location>
        <position position="318"/>
    </location>
    <ligand>
        <name>4-imidazolone-5-propanoate</name>
        <dbReference type="ChEBI" id="CHEBI:77893"/>
    </ligand>
</feature>
<protein>
    <recommendedName>
        <fullName evidence="1 7">Imidazolonepropionase</fullName>
        <ecNumber evidence="1 7">3.5.2.7</ecNumber>
    </recommendedName>
    <alternativeName>
        <fullName evidence="7">Imidazolone-5-propionate hydrolase</fullName>
    </alternativeName>
</protein>
<dbReference type="SUPFAM" id="SSF51556">
    <property type="entry name" value="Metallo-dependent hydrolases"/>
    <property type="match status" value="1"/>
</dbReference>
<reference evidence="8 9" key="1">
    <citation type="submission" date="2010-12" db="EMBL/GenBank/DDBJ databases">
        <title>Whole genome sequence of Acidiphilium multivorum AIU301.</title>
        <authorList>
            <person name="Narita-Yamada S."/>
            <person name="Nakamura S."/>
            <person name="Ito N."/>
            <person name="Takarada H."/>
            <person name="Katano Y."/>
            <person name="Nakazawa H."/>
            <person name="Hosoyama A."/>
            <person name="Yamada R."/>
            <person name="Fujita N."/>
        </authorList>
    </citation>
    <scope>NUCLEOTIDE SEQUENCE [LARGE SCALE GENOMIC DNA]</scope>
    <source>
        <strain evidence="9">DSM 11245 / JCM 8867 / AIU301</strain>
    </source>
</reference>
<comment type="function">
    <text evidence="7">Catalyzes the hydrolytic cleavage of the carbon-nitrogen bond in imidazolone-5-propanoate to yield N-formimidoyl-L-glutamate. It is the third step in the universal histidine degradation pathway.</text>
</comment>
<feature type="binding site" evidence="7">
    <location>
        <position position="79"/>
    </location>
    <ligand>
        <name>4-imidazolone-5-propanoate</name>
        <dbReference type="ChEBI" id="CHEBI:77893"/>
    </ligand>
</feature>
<evidence type="ECO:0000256" key="7">
    <source>
        <dbReference type="HAMAP-Rule" id="MF_00372"/>
    </source>
</evidence>
<dbReference type="KEGG" id="amv:ACMV_17910"/>
<dbReference type="SUPFAM" id="SSF51338">
    <property type="entry name" value="Composite domain of metallo-dependent hydrolases"/>
    <property type="match status" value="1"/>
</dbReference>
<dbReference type="Proteomes" id="UP000007100">
    <property type="component" value="Chromosome"/>
</dbReference>
<comment type="similarity">
    <text evidence="7">Belongs to the metallo-dependent hydrolases superfamily. HutI family.</text>
</comment>
<dbReference type="GO" id="GO:0008270">
    <property type="term" value="F:zinc ion binding"/>
    <property type="evidence" value="ECO:0007669"/>
    <property type="project" value="UniProtKB-UniRule"/>
</dbReference>
<dbReference type="PANTHER" id="PTHR42752">
    <property type="entry name" value="IMIDAZOLONEPROPIONASE"/>
    <property type="match status" value="1"/>
</dbReference>
<evidence type="ECO:0000313" key="8">
    <source>
        <dbReference type="EMBL" id="BAJ81138.1"/>
    </source>
</evidence>
<keyword evidence="4 7" id="KW-0369">Histidine metabolism</keyword>
<dbReference type="GO" id="GO:0050480">
    <property type="term" value="F:imidazolonepropionase activity"/>
    <property type="evidence" value="ECO:0007669"/>
    <property type="project" value="UniProtKB-UniRule"/>
</dbReference>
<dbReference type="InterPro" id="IPR006680">
    <property type="entry name" value="Amidohydro-rel"/>
</dbReference>
<dbReference type="NCBIfam" id="TIGR01224">
    <property type="entry name" value="hutI"/>
    <property type="match status" value="1"/>
</dbReference>
<dbReference type="EC" id="3.5.2.7" evidence="1 7"/>
<comment type="pathway">
    <text evidence="7">Amino-acid degradation; L-histidine degradation into L-glutamate; N-formimidoyl-L-glutamate from L-histidine: step 3/3.</text>
</comment>
<feature type="binding site" evidence="7">
    <location>
        <position position="175"/>
    </location>
    <ligand>
        <name>4-imidazolone-5-propanoate</name>
        <dbReference type="ChEBI" id="CHEBI:77893"/>
    </ligand>
</feature>
<feature type="binding site" evidence="7">
    <location>
        <position position="70"/>
    </location>
    <ligand>
        <name>Zn(2+)</name>
        <dbReference type="ChEBI" id="CHEBI:29105"/>
    </ligand>
</feature>
<keyword evidence="5 7" id="KW-0862">Zinc</keyword>
<keyword evidence="2 7" id="KW-0479">Metal-binding</keyword>
<dbReference type="GO" id="GO:0005737">
    <property type="term" value="C:cytoplasm"/>
    <property type="evidence" value="ECO:0007669"/>
    <property type="project" value="UniProtKB-SubCell"/>
</dbReference>
<dbReference type="HAMAP" id="MF_00372">
    <property type="entry name" value="HutI"/>
    <property type="match status" value="1"/>
</dbReference>
<feature type="binding site" evidence="7">
    <location>
        <position position="313"/>
    </location>
    <ligand>
        <name>Fe(3+)</name>
        <dbReference type="ChEBI" id="CHEBI:29034"/>
    </ligand>
</feature>
<organism evidence="8 9">
    <name type="scientific">Acidiphilium multivorum (strain DSM 11245 / JCM 8867 / NBRC 100883 / AIU 301)</name>
    <dbReference type="NCBI Taxonomy" id="926570"/>
    <lineage>
        <taxon>Bacteria</taxon>
        <taxon>Pseudomonadati</taxon>
        <taxon>Pseudomonadota</taxon>
        <taxon>Alphaproteobacteria</taxon>
        <taxon>Acetobacterales</taxon>
        <taxon>Acidocellaceae</taxon>
        <taxon>Acidiphilium</taxon>
    </lineage>
</organism>
<dbReference type="InterPro" id="IPR011059">
    <property type="entry name" value="Metal-dep_hydrolase_composite"/>
</dbReference>
<comment type="cofactor">
    <cofactor evidence="7">
        <name>Zn(2+)</name>
        <dbReference type="ChEBI" id="CHEBI:29105"/>
    </cofactor>
    <cofactor evidence="7">
        <name>Fe(3+)</name>
        <dbReference type="ChEBI" id="CHEBI:29034"/>
    </cofactor>
    <text evidence="7">Binds 1 zinc or iron ion per subunit.</text>
</comment>
<keyword evidence="9" id="KW-1185">Reference proteome</keyword>
<dbReference type="PANTHER" id="PTHR42752:SF1">
    <property type="entry name" value="IMIDAZOLONEPROPIONASE-RELATED"/>
    <property type="match status" value="1"/>
</dbReference>
<dbReference type="RefSeq" id="WP_013640185.1">
    <property type="nucleotide sequence ID" value="NC_015186.1"/>
</dbReference>
<dbReference type="Gene3D" id="2.30.40.10">
    <property type="entry name" value="Urease, subunit C, domain 1"/>
    <property type="match status" value="1"/>
</dbReference>
<evidence type="ECO:0000313" key="9">
    <source>
        <dbReference type="Proteomes" id="UP000007100"/>
    </source>
</evidence>
<dbReference type="HOGENOM" id="CLU_041647_0_0_5"/>
<dbReference type="EMBL" id="AP012035">
    <property type="protein sequence ID" value="BAJ81138.1"/>
    <property type="molecule type" value="Genomic_DNA"/>
</dbReference>
<dbReference type="GO" id="GO:0005506">
    <property type="term" value="F:iron ion binding"/>
    <property type="evidence" value="ECO:0007669"/>
    <property type="project" value="UniProtKB-UniRule"/>
</dbReference>
<evidence type="ECO:0000256" key="1">
    <source>
        <dbReference type="ARBA" id="ARBA00012864"/>
    </source>
</evidence>
<dbReference type="InterPro" id="IPR032466">
    <property type="entry name" value="Metal_Hydrolase"/>
</dbReference>
<feature type="binding site" evidence="7">
    <location>
        <position position="70"/>
    </location>
    <ligand>
        <name>Fe(3+)</name>
        <dbReference type="ChEBI" id="CHEBI:29034"/>
    </ligand>
</feature>
<gene>
    <name evidence="7 8" type="primary">hutI</name>
    <name evidence="8" type="ordered locus">ACMV_17910</name>
</gene>
<sequence length="401" mass="41803">MRCDRLWRNARLATCAPDRPGLGVVEGGAVASRDGRIVWAGPEAEMPALEAAETIDCAGRWITPGLVDCHTHLIFGGDRSGEFARRLAGESYESIAREGGGIRATMRATRALDEAAMRAGAEARLAAWAAEGVTTVEIKSGYGLDEATELAMLRAARAIGRAGRFRVATTYLGAHTMPPEMDRTAYLDLVCRRMIPAIAEAGLADAVDAFCEEIAFGAGEVAAVFAAARAAGLAVKLHADQRAEGGGAALAARFGALSADHLEYASAEGIAAMARAGSVAVLLPGAYYVLREAKRPDVAAMRAAGCRMAVATDCNPGTSPIASLRLSAQMACVFFGLSFEEAWLGITRHAADALGLGGECGAIDAGRSCDLAIWSVDSLDQVLAWVGPAPLERRVLKGVDA</sequence>
<dbReference type="GO" id="GO:0019557">
    <property type="term" value="P:L-histidine catabolic process to glutamate and formate"/>
    <property type="evidence" value="ECO:0007669"/>
    <property type="project" value="UniProtKB-UniPathway"/>
</dbReference>
<feature type="binding site" evidence="7">
    <location>
        <position position="241"/>
    </location>
    <ligand>
        <name>4-imidazolone-5-propanoate</name>
        <dbReference type="ChEBI" id="CHEBI:77893"/>
    </ligand>
</feature>
<dbReference type="InterPro" id="IPR005920">
    <property type="entry name" value="HutI"/>
</dbReference>
<dbReference type="Gene3D" id="3.20.20.140">
    <property type="entry name" value="Metal-dependent hydrolases"/>
    <property type="match status" value="1"/>
</dbReference>
<evidence type="ECO:0000256" key="4">
    <source>
        <dbReference type="ARBA" id="ARBA00022808"/>
    </source>
</evidence>
<dbReference type="FunFam" id="3.20.20.140:FF:000007">
    <property type="entry name" value="Imidazolonepropionase"/>
    <property type="match status" value="1"/>
</dbReference>
<feature type="binding site" evidence="7">
    <location>
        <position position="317"/>
    </location>
    <ligand>
        <name>N-formimidoyl-L-glutamate</name>
        <dbReference type="ChEBI" id="CHEBI:58928"/>
    </ligand>
</feature>
<dbReference type="Pfam" id="PF01979">
    <property type="entry name" value="Amidohydro_1"/>
    <property type="match status" value="1"/>
</dbReference>
<feature type="binding site" evidence="7">
    <location>
        <position position="315"/>
    </location>
    <ligand>
        <name>N-formimidoyl-L-glutamate</name>
        <dbReference type="ChEBI" id="CHEBI:58928"/>
    </ligand>
</feature>
<evidence type="ECO:0000256" key="5">
    <source>
        <dbReference type="ARBA" id="ARBA00022833"/>
    </source>
</evidence>
<feature type="binding site" evidence="7">
    <location>
        <position position="142"/>
    </location>
    <ligand>
        <name>N-formimidoyl-L-glutamate</name>
        <dbReference type="ChEBI" id="CHEBI:58928"/>
    </ligand>
</feature>
<accession>F0IZC8</accession>
<dbReference type="OrthoDB" id="9776455at2"/>
<proteinExistence type="inferred from homology"/>